<gene>
    <name evidence="2" type="ORF">KJ970_11585</name>
</gene>
<organism evidence="2 3">
    <name type="scientific">Eiseniibacteriota bacterium</name>
    <dbReference type="NCBI Taxonomy" id="2212470"/>
    <lineage>
        <taxon>Bacteria</taxon>
        <taxon>Candidatus Eiseniibacteriota</taxon>
    </lineage>
</organism>
<dbReference type="InterPro" id="IPR041698">
    <property type="entry name" value="Methyltransf_25"/>
</dbReference>
<dbReference type="Gene3D" id="3.40.50.150">
    <property type="entry name" value="Vaccinia Virus protein VP39"/>
    <property type="match status" value="1"/>
</dbReference>
<keyword evidence="2" id="KW-0489">Methyltransferase</keyword>
<dbReference type="Gene3D" id="2.20.25.110">
    <property type="entry name" value="S-adenosyl-L-methionine-dependent methyltransferases"/>
    <property type="match status" value="1"/>
</dbReference>
<keyword evidence="2" id="KW-0808">Transferase</keyword>
<name>A0A948RXS7_UNCEI</name>
<proteinExistence type="predicted"/>
<dbReference type="EMBL" id="JAHJDP010000065">
    <property type="protein sequence ID" value="MBU2691559.1"/>
    <property type="molecule type" value="Genomic_DNA"/>
</dbReference>
<dbReference type="AlphaFoldDB" id="A0A948RXS7"/>
<dbReference type="Pfam" id="PF13649">
    <property type="entry name" value="Methyltransf_25"/>
    <property type="match status" value="1"/>
</dbReference>
<evidence type="ECO:0000313" key="2">
    <source>
        <dbReference type="EMBL" id="MBU2691559.1"/>
    </source>
</evidence>
<dbReference type="GO" id="GO:0008168">
    <property type="term" value="F:methyltransferase activity"/>
    <property type="evidence" value="ECO:0007669"/>
    <property type="project" value="UniProtKB-KW"/>
</dbReference>
<dbReference type="GO" id="GO:0032259">
    <property type="term" value="P:methylation"/>
    <property type="evidence" value="ECO:0007669"/>
    <property type="project" value="UniProtKB-KW"/>
</dbReference>
<feature type="domain" description="Methyltransferase" evidence="1">
    <location>
        <begin position="42"/>
        <end position="140"/>
    </location>
</feature>
<reference evidence="2" key="1">
    <citation type="submission" date="2021-05" db="EMBL/GenBank/DDBJ databases">
        <title>Energy efficiency and biological interactions define the core microbiome of deep oligotrophic groundwater.</title>
        <authorList>
            <person name="Mehrshad M."/>
            <person name="Lopez-Fernandez M."/>
            <person name="Bell E."/>
            <person name="Bernier-Latmani R."/>
            <person name="Bertilsson S."/>
            <person name="Dopson M."/>
        </authorList>
    </citation>
    <scope>NUCLEOTIDE SEQUENCE</scope>
    <source>
        <strain evidence="2">Modern_marine.mb.64</strain>
    </source>
</reference>
<dbReference type="InterPro" id="IPR029063">
    <property type="entry name" value="SAM-dependent_MTases_sf"/>
</dbReference>
<dbReference type="SUPFAM" id="SSF53335">
    <property type="entry name" value="S-adenosyl-L-methionine-dependent methyltransferases"/>
    <property type="match status" value="1"/>
</dbReference>
<comment type="caution">
    <text evidence="2">The sequence shown here is derived from an EMBL/GenBank/DDBJ whole genome shotgun (WGS) entry which is preliminary data.</text>
</comment>
<dbReference type="CDD" id="cd02440">
    <property type="entry name" value="AdoMet_MTases"/>
    <property type="match status" value="1"/>
</dbReference>
<sequence>MESLYKSPKYYEMAFSFRDIPREVDLFEEAIKRYASIPVARVLEIGCGPAPHAEELASRGYEYLGLDLSREMIDYVMEKSKKGEGSARGSIKGFIADMIDFDLDEPVDFAFIPLGSLFAKHTADLKSHFNAMGRALKKGGLYLLDWCVEFDAIGGNNQEWEMEAEGIHIKTSYATRILNRVEQVFEETIILDVDDHGAHREIQDLSIRRAIFPQEFLLFIAGHPAFDFIGWWNNWDLANPLGGGGTISRPVIILKRV</sequence>
<evidence type="ECO:0000313" key="3">
    <source>
        <dbReference type="Proteomes" id="UP000777784"/>
    </source>
</evidence>
<accession>A0A948RXS7</accession>
<dbReference type="Proteomes" id="UP000777784">
    <property type="component" value="Unassembled WGS sequence"/>
</dbReference>
<evidence type="ECO:0000259" key="1">
    <source>
        <dbReference type="Pfam" id="PF13649"/>
    </source>
</evidence>
<protein>
    <submittedName>
        <fullName evidence="2">Class I SAM-dependent methyltransferase</fullName>
    </submittedName>
</protein>